<feature type="domain" description="Tip attachment protein J" evidence="2">
    <location>
        <begin position="817"/>
        <end position="975"/>
    </location>
</feature>
<dbReference type="SUPFAM" id="SSF51445">
    <property type="entry name" value="(Trans)glycosidases"/>
    <property type="match status" value="1"/>
</dbReference>
<protein>
    <submittedName>
        <fullName evidence="4">Host specificity protein</fullName>
    </submittedName>
</protein>
<dbReference type="InterPro" id="IPR017853">
    <property type="entry name" value="GH"/>
</dbReference>
<dbReference type="EMBL" id="MPZS01000001">
    <property type="protein sequence ID" value="OOY12606.1"/>
    <property type="molecule type" value="Genomic_DNA"/>
</dbReference>
<feature type="domain" description="Rcc01698-like C-terminal" evidence="3">
    <location>
        <begin position="1066"/>
        <end position="1166"/>
    </location>
</feature>
<dbReference type="InterPro" id="IPR056490">
    <property type="entry name" value="Rcc01698_C"/>
</dbReference>
<sequence>MATILLSAAGAAIGGAFGGTVLGLSGAVIGRAVGATLGRVIDQQLLGGGSGTVETGRVDRLRLTTASEGEGLGRIWGRMRMAGQVIWATRFFEAKKKSGGGKGEPSIVSYSYSVSLAVALGEGEILRVGRVWADGVELDTRDLNMRVYSGSETQEPDPKIAAVEGMEKAPSYRGIAYVVFENLELSPFGNRVPQFTFEVVRAAQGEGLPSDTDLSQTIEAVALIPGTGEYSLATRPVSEQRIRSTPLEYPATSSLFFFNGWGITAEVNPVNQHSPSGQTDFEMSLGMLDEELPNCGTVSLVVSWFGNDLRCGNCKVQPKVASKSVDGREMSWRVSGVGRGAVDAVPKLDDRSVYGGTPADAAVIDAIKALHDAGKAVTFYPFILMDQLEGNGLPDPWSDGAEQPALPWRGRITTSAAPGHAGSPDGTSHAVDEVASFFGTAAMGDFAPTGETVTYSGPAEWSFRRFVLHYAHLCKLAGGVEAFCIGSEMRALTQIRGMNNSFPAVEALRVLAGEVRQILGQDCKIGYAADWSEYFGYHPGNGDCFFHLDPLWADDAIDFIGIDNYMPLSDWRDGEHHADAHWGAIYNLDYLRSNIEGGEGYDWYYASAQHRDAQIRTPIIDGAHDEPWLWRYKDIRGWWDHDHHDRINGERLEEPTAWVPRSKPIWFTELGCAAIDKGTNEPNKFLDPKSSESALPHYSDGRRDDTIQMQYLRAMTSYWADPVVNPVSDIYGGPMVDMSRAHVWAWDARPYPQFPSLDDVWSDARNYARGHWLSGRSSAQPLANVVAEICEMAGVRDIDVSALYGVVRGFAMQGGITPRGALQSLSIIYGFDALERDGLLVFRMRDASVDAQLWPPQLALDDQDVGLETQRAPEAEIAGRVRLSYVEADGCFEVRAVESIFPDEENGPTAASEVPLAMTRSEGMRVVDRWLSEARVAQDRARFTLPPSLGWLGPGDVVNLEKDTSTDRYRIDRIERAETIQVEAVRVEPGIYEPAEEEEEGARLAPYVPPVPVTPVFLDLPLMTGAEDPYAPHLAVAASPWPGAVAVYSGLQDAGYELNSKFGTQAVIGTTLSPLRMARSGLWDRGEPLRVELISGEFETALEAGVLSGLNALAIGNGSSDNWEILQFQRAEPVEPGIWDLSLRLRGQLGTDALMPVVWPEGSVVVLLDGRAQQIALAPAARNMARHYRIGSAARPYDDPSYIHTVQAFAGNGLRPLSPCHLRVVQKADGWKLSWVRRTRIGGDDWEAMDVPLGEVAERYLLRILEGEAIRREVVLTNSEWTYSTAQKAVDGIAGAFWVEVAQLSDVFGPGLTERVQVLA</sequence>
<evidence type="ECO:0000313" key="4">
    <source>
        <dbReference type="EMBL" id="OOY12606.1"/>
    </source>
</evidence>
<comment type="caution">
    <text evidence="4">The sequence shown here is derived from an EMBL/GenBank/DDBJ whole genome shotgun (WGS) entry which is preliminary data.</text>
</comment>
<organism evidence="4 5">
    <name type="scientific">Thioclava marina</name>
    <dbReference type="NCBI Taxonomy" id="1915077"/>
    <lineage>
        <taxon>Bacteria</taxon>
        <taxon>Pseudomonadati</taxon>
        <taxon>Pseudomonadota</taxon>
        <taxon>Alphaproteobacteria</taxon>
        <taxon>Rhodobacterales</taxon>
        <taxon>Paracoccaceae</taxon>
        <taxon>Thioclava</taxon>
    </lineage>
</organism>
<dbReference type="Pfam" id="PF13550">
    <property type="entry name" value="Phage-tail_3"/>
    <property type="match status" value="1"/>
</dbReference>
<gene>
    <name evidence="4" type="ORF">BMG00_01785</name>
</gene>
<evidence type="ECO:0000259" key="1">
    <source>
        <dbReference type="Pfam" id="PF13547"/>
    </source>
</evidence>
<dbReference type="Proteomes" id="UP000242224">
    <property type="component" value="Unassembled WGS sequence"/>
</dbReference>
<accession>A0ABX3MM32</accession>
<dbReference type="Pfam" id="PF23666">
    <property type="entry name" value="Rcc01698_C"/>
    <property type="match status" value="1"/>
</dbReference>
<keyword evidence="5" id="KW-1185">Reference proteome</keyword>
<dbReference type="CDD" id="cd19607">
    <property type="entry name" value="GTA_TIM-barrel-like"/>
    <property type="match status" value="1"/>
</dbReference>
<proteinExistence type="predicted"/>
<evidence type="ECO:0000259" key="2">
    <source>
        <dbReference type="Pfam" id="PF13550"/>
    </source>
</evidence>
<dbReference type="Gene3D" id="3.20.20.80">
    <property type="entry name" value="Glycosidases"/>
    <property type="match status" value="1"/>
</dbReference>
<dbReference type="InterPro" id="IPR025195">
    <property type="entry name" value="GTA_TIM_dom"/>
</dbReference>
<evidence type="ECO:0000259" key="3">
    <source>
        <dbReference type="Pfam" id="PF23666"/>
    </source>
</evidence>
<dbReference type="InterPro" id="IPR032876">
    <property type="entry name" value="J_dom"/>
</dbReference>
<reference evidence="4 5" key="1">
    <citation type="submission" date="2016-11" db="EMBL/GenBank/DDBJ databases">
        <title>A multilocus sequence analysis scheme for characterization of bacteria in the genus Thioclava.</title>
        <authorList>
            <person name="Liu Y."/>
            <person name="Shao Z."/>
        </authorList>
    </citation>
    <scope>NUCLEOTIDE SEQUENCE [LARGE SCALE GENOMIC DNA]</scope>
    <source>
        <strain evidence="4 5">11.10-0-13</strain>
    </source>
</reference>
<evidence type="ECO:0000313" key="5">
    <source>
        <dbReference type="Proteomes" id="UP000242224"/>
    </source>
</evidence>
<feature type="domain" description="GTA TIM-barrel-like" evidence="1">
    <location>
        <begin position="461"/>
        <end position="755"/>
    </location>
</feature>
<dbReference type="Pfam" id="PF13547">
    <property type="entry name" value="GTA_TIM"/>
    <property type="match status" value="1"/>
</dbReference>
<dbReference type="RefSeq" id="WP_078573210.1">
    <property type="nucleotide sequence ID" value="NZ_MPZS01000001.1"/>
</dbReference>
<name>A0ABX3MM32_9RHOB</name>